<dbReference type="AlphaFoldDB" id="A0AAV5J9E4"/>
<gene>
    <name evidence="1" type="ORF">SLEP1_g21546</name>
</gene>
<comment type="caution">
    <text evidence="1">The sequence shown here is derived from an EMBL/GenBank/DDBJ whole genome shotgun (WGS) entry which is preliminary data.</text>
</comment>
<protein>
    <submittedName>
        <fullName evidence="1">Uncharacterized protein</fullName>
    </submittedName>
</protein>
<reference evidence="1 2" key="1">
    <citation type="journal article" date="2021" name="Commun. Biol.">
        <title>The genome of Shorea leprosula (Dipterocarpaceae) highlights the ecological relevance of drought in aseasonal tropical rainforests.</title>
        <authorList>
            <person name="Ng K.K.S."/>
            <person name="Kobayashi M.J."/>
            <person name="Fawcett J.A."/>
            <person name="Hatakeyama M."/>
            <person name="Paape T."/>
            <person name="Ng C.H."/>
            <person name="Ang C.C."/>
            <person name="Tnah L.H."/>
            <person name="Lee C.T."/>
            <person name="Nishiyama T."/>
            <person name="Sese J."/>
            <person name="O'Brien M.J."/>
            <person name="Copetti D."/>
            <person name="Mohd Noor M.I."/>
            <person name="Ong R.C."/>
            <person name="Putra M."/>
            <person name="Sireger I.Z."/>
            <person name="Indrioko S."/>
            <person name="Kosugi Y."/>
            <person name="Izuno A."/>
            <person name="Isagi Y."/>
            <person name="Lee S.L."/>
            <person name="Shimizu K.K."/>
        </authorList>
    </citation>
    <scope>NUCLEOTIDE SEQUENCE [LARGE SCALE GENOMIC DNA]</scope>
    <source>
        <strain evidence="1">214</strain>
    </source>
</reference>
<organism evidence="1 2">
    <name type="scientific">Rubroshorea leprosula</name>
    <dbReference type="NCBI Taxonomy" id="152421"/>
    <lineage>
        <taxon>Eukaryota</taxon>
        <taxon>Viridiplantae</taxon>
        <taxon>Streptophyta</taxon>
        <taxon>Embryophyta</taxon>
        <taxon>Tracheophyta</taxon>
        <taxon>Spermatophyta</taxon>
        <taxon>Magnoliopsida</taxon>
        <taxon>eudicotyledons</taxon>
        <taxon>Gunneridae</taxon>
        <taxon>Pentapetalae</taxon>
        <taxon>rosids</taxon>
        <taxon>malvids</taxon>
        <taxon>Malvales</taxon>
        <taxon>Dipterocarpaceae</taxon>
        <taxon>Rubroshorea</taxon>
    </lineage>
</organism>
<keyword evidence="2" id="KW-1185">Reference proteome</keyword>
<evidence type="ECO:0000313" key="2">
    <source>
        <dbReference type="Proteomes" id="UP001054252"/>
    </source>
</evidence>
<name>A0AAV5J9E4_9ROSI</name>
<sequence>MQIKLTLIISFPSPLLPILSFTSPPLNRVLRERDYTSIFTHLKLLRKNKGREWEMEIR</sequence>
<accession>A0AAV5J9E4</accession>
<evidence type="ECO:0000313" key="1">
    <source>
        <dbReference type="EMBL" id="GKV10137.1"/>
    </source>
</evidence>
<dbReference type="EMBL" id="BPVZ01000031">
    <property type="protein sequence ID" value="GKV10137.1"/>
    <property type="molecule type" value="Genomic_DNA"/>
</dbReference>
<dbReference type="Proteomes" id="UP001054252">
    <property type="component" value="Unassembled WGS sequence"/>
</dbReference>
<proteinExistence type="predicted"/>